<protein>
    <submittedName>
        <fullName evidence="2">Phage portal protein</fullName>
    </submittedName>
</protein>
<accession>A0A1U9V301</accession>
<sequence length="212" mass="23962">MSKGNRCGQNLLARASSKCPRGDAPLLQSMPTGVPYDFPYDAANWGAEEKGNWLPWMPLPDSEINLYRDRVVARTRDLSRSDDLRHGPPDSGRHHRHEPRTRGQPGLPRAGVAFWRSGLRRRLGRQIPAHRRGAVAWVCRKRRSFNERGAATGARRRLPARHPRLRPLPGRQASRRRRLRAGAAASEYHRVHLRHVHLQPLRPGAGAGRGRG</sequence>
<organism evidence="2 3">
    <name type="scientific">Cupriavidus necator</name>
    <name type="common">Alcaligenes eutrophus</name>
    <name type="synonym">Ralstonia eutropha</name>
    <dbReference type="NCBI Taxonomy" id="106590"/>
    <lineage>
        <taxon>Bacteria</taxon>
        <taxon>Pseudomonadati</taxon>
        <taxon>Pseudomonadota</taxon>
        <taxon>Betaproteobacteria</taxon>
        <taxon>Burkholderiales</taxon>
        <taxon>Burkholderiaceae</taxon>
        <taxon>Cupriavidus</taxon>
    </lineage>
</organism>
<proteinExistence type="predicted"/>
<dbReference type="KEGG" id="cuh:BJN34_36245"/>
<feature type="compositionally biased region" description="Basic and acidic residues" evidence="1">
    <location>
        <begin position="77"/>
        <end position="92"/>
    </location>
</feature>
<gene>
    <name evidence="2" type="ORF">BJN34_36245</name>
</gene>
<reference evidence="3" key="1">
    <citation type="submission" date="2017-02" db="EMBL/GenBank/DDBJ databases">
        <title>Complete genome sequence of Cupriavidus necator strain NH9, a 3-chlorobenzoate degrader.</title>
        <authorList>
            <person name="Moriuchi R."/>
            <person name="Dohra H."/>
            <person name="Ogawa N."/>
        </authorList>
    </citation>
    <scope>NUCLEOTIDE SEQUENCE [LARGE SCALE GENOMIC DNA]</scope>
    <source>
        <strain evidence="3">NH9</strain>
        <plasmid evidence="3">penh92</plasmid>
    </source>
</reference>
<keyword evidence="2" id="KW-0614">Plasmid</keyword>
<dbReference type="EMBL" id="CP017759">
    <property type="protein sequence ID" value="AQV99328.1"/>
    <property type="molecule type" value="Genomic_DNA"/>
</dbReference>
<name>A0A1U9V301_CUPNE</name>
<evidence type="ECO:0000256" key="1">
    <source>
        <dbReference type="SAM" id="MobiDB-lite"/>
    </source>
</evidence>
<dbReference type="AlphaFoldDB" id="A0A1U9V301"/>
<feature type="compositionally biased region" description="Basic residues" evidence="1">
    <location>
        <begin position="154"/>
        <end position="165"/>
    </location>
</feature>
<feature type="region of interest" description="Disordered" evidence="1">
    <location>
        <begin position="77"/>
        <end position="111"/>
    </location>
</feature>
<evidence type="ECO:0000313" key="3">
    <source>
        <dbReference type="Proteomes" id="UP000189627"/>
    </source>
</evidence>
<geneLocation type="plasmid" evidence="3">
    <name>penh92</name>
</geneLocation>
<feature type="region of interest" description="Disordered" evidence="1">
    <location>
        <begin position="148"/>
        <end position="174"/>
    </location>
</feature>
<evidence type="ECO:0000313" key="2">
    <source>
        <dbReference type="EMBL" id="AQV99328.1"/>
    </source>
</evidence>
<dbReference type="Proteomes" id="UP000189627">
    <property type="component" value="Plasmid pENH92"/>
</dbReference>